<evidence type="ECO:0000313" key="1">
    <source>
        <dbReference type="EMBL" id="MBB6544505.1"/>
    </source>
</evidence>
<protein>
    <submittedName>
        <fullName evidence="1">Uncharacterized protein</fullName>
    </submittedName>
</protein>
<dbReference type="Proteomes" id="UP000537141">
    <property type="component" value="Unassembled WGS sequence"/>
</dbReference>
<comment type="caution">
    <text evidence="1">The sequence shown here is derived from an EMBL/GenBank/DDBJ whole genome shotgun (WGS) entry which is preliminary data.</text>
</comment>
<keyword evidence="2" id="KW-1185">Reference proteome</keyword>
<name>A0A7X0NJD6_9GAMM</name>
<organism evidence="1 2">
    <name type="scientific">Thalassotalea piscium</name>
    <dbReference type="NCBI Taxonomy" id="1230533"/>
    <lineage>
        <taxon>Bacteria</taxon>
        <taxon>Pseudomonadati</taxon>
        <taxon>Pseudomonadota</taxon>
        <taxon>Gammaproteobacteria</taxon>
        <taxon>Alteromonadales</taxon>
        <taxon>Colwelliaceae</taxon>
        <taxon>Thalassotalea</taxon>
    </lineage>
</organism>
<dbReference type="RefSeq" id="WP_281401856.1">
    <property type="nucleotide sequence ID" value="NZ_AP027362.1"/>
</dbReference>
<gene>
    <name evidence="1" type="ORF">HNQ55_003038</name>
</gene>
<accession>A0A7X0NJD6</accession>
<dbReference type="EMBL" id="JACHHU010000031">
    <property type="protein sequence ID" value="MBB6544505.1"/>
    <property type="molecule type" value="Genomic_DNA"/>
</dbReference>
<dbReference type="AlphaFoldDB" id="A0A7X0NJD6"/>
<reference evidence="1 2" key="1">
    <citation type="submission" date="2020-08" db="EMBL/GenBank/DDBJ databases">
        <title>Genomic Encyclopedia of Type Strains, Phase IV (KMG-IV): sequencing the most valuable type-strain genomes for metagenomic binning, comparative biology and taxonomic classification.</title>
        <authorList>
            <person name="Goeker M."/>
        </authorList>
    </citation>
    <scope>NUCLEOTIDE SEQUENCE [LARGE SCALE GENOMIC DNA]</scope>
    <source>
        <strain evidence="1 2">DSM 26287</strain>
    </source>
</reference>
<proteinExistence type="predicted"/>
<sequence>MSIRTRKLSQAIQRKRMQSRLKQKLNCRRHAQFIQETHSQLAQA</sequence>
<evidence type="ECO:0000313" key="2">
    <source>
        <dbReference type="Proteomes" id="UP000537141"/>
    </source>
</evidence>